<evidence type="ECO:0000256" key="4">
    <source>
        <dbReference type="SAM" id="MobiDB-lite"/>
    </source>
</evidence>
<sequence length="406" mass="46035">MASHDDQVRWFKFNALNLENVPDHALSVPAIDDPDEELLYFGPGPVDAIRKQLPVDNSANDSDQQAANVAPSQLLQGAPQPEHVSHAVLPSARLSHLELYPAPPVWYDDAPISPAPDPARKKQRTKKSGASKAAMSTPQKRRVKGKRISRRFIVGNEAWPVSDADRAKNPGIPENYKIKWRLYLRNVEGGPDLSTWLDRVTFKIHDDFKPNNNRMIENPPFEFIEFGFGGFFIDVRLHFKTVVGERPVWRHQVHFLQLEPYGNEEQRAAQVANGNHVISETLEVIEFNEPYAELWDALTSENQWDYLEQQKAAAQRGRGKGKGQAAYKLPPGQVAKDELGNERTVELKEKGTHKDPYSKAMEKEMLDLIKRASDEVDKEMAEVNKKRENVERQLAELKASGDLKKK</sequence>
<dbReference type="Gene3D" id="2.60.40.1970">
    <property type="entry name" value="YEATS domain"/>
    <property type="match status" value="1"/>
</dbReference>
<dbReference type="PANTHER" id="PTHR23195">
    <property type="entry name" value="YEATS DOMAIN"/>
    <property type="match status" value="1"/>
</dbReference>
<evidence type="ECO:0000256" key="3">
    <source>
        <dbReference type="RuleBase" id="RU367117"/>
    </source>
</evidence>
<comment type="subcellular location">
    <subcellularLocation>
        <location evidence="3">Nucleus</location>
    </subcellularLocation>
    <subcellularLocation>
        <location evidence="3">Cytoplasm</location>
    </subcellularLocation>
</comment>
<keyword evidence="7" id="KW-1185">Reference proteome</keyword>
<dbReference type="GO" id="GO:0000812">
    <property type="term" value="C:Swr1 complex"/>
    <property type="evidence" value="ECO:0007669"/>
    <property type="project" value="UniProtKB-UniRule"/>
</dbReference>
<comment type="subunit">
    <text evidence="3">Component of the SWR1 chromatin-remodeling complex and of the NuA4 histone acetyltransferase complex.</text>
</comment>
<organism evidence="6 7">
    <name type="scientific">Rhizodiscina lignyota</name>
    <dbReference type="NCBI Taxonomy" id="1504668"/>
    <lineage>
        <taxon>Eukaryota</taxon>
        <taxon>Fungi</taxon>
        <taxon>Dikarya</taxon>
        <taxon>Ascomycota</taxon>
        <taxon>Pezizomycotina</taxon>
        <taxon>Dothideomycetes</taxon>
        <taxon>Pleosporomycetidae</taxon>
        <taxon>Aulographales</taxon>
        <taxon>Rhizodiscinaceae</taxon>
        <taxon>Rhizodiscina</taxon>
    </lineage>
</organism>
<keyword evidence="3" id="KW-0010">Activator</keyword>
<protein>
    <recommendedName>
        <fullName evidence="3">Protein AF-9 homolog</fullName>
    </recommendedName>
</protein>
<keyword evidence="3" id="KW-0804">Transcription</keyword>
<dbReference type="InterPro" id="IPR005033">
    <property type="entry name" value="YEATS"/>
</dbReference>
<dbReference type="PROSITE" id="PS51037">
    <property type="entry name" value="YEATS"/>
    <property type="match status" value="1"/>
</dbReference>
<dbReference type="EMBL" id="ML978121">
    <property type="protein sequence ID" value="KAF2104494.1"/>
    <property type="molecule type" value="Genomic_DNA"/>
</dbReference>
<comment type="caution">
    <text evidence="6">The sequence shown here is derived from an EMBL/GenBank/DDBJ whole genome shotgun (WGS) entry which is preliminary data.</text>
</comment>
<dbReference type="InterPro" id="IPR038704">
    <property type="entry name" value="YEAST_sf"/>
</dbReference>
<comment type="similarity">
    <text evidence="3">Belongs to the YAF9 family.</text>
</comment>
<dbReference type="Proteomes" id="UP000799772">
    <property type="component" value="Unassembled WGS sequence"/>
</dbReference>
<evidence type="ECO:0000313" key="6">
    <source>
        <dbReference type="EMBL" id="KAF2104494.1"/>
    </source>
</evidence>
<feature type="region of interest" description="Disordered" evidence="4">
    <location>
        <begin position="111"/>
        <end position="144"/>
    </location>
</feature>
<feature type="domain" description="YEATS" evidence="5">
    <location>
        <begin position="142"/>
        <end position="301"/>
    </location>
</feature>
<dbReference type="GO" id="GO:0006325">
    <property type="term" value="P:chromatin organization"/>
    <property type="evidence" value="ECO:0007669"/>
    <property type="project" value="UniProtKB-KW"/>
</dbReference>
<reference evidence="6" key="1">
    <citation type="journal article" date="2020" name="Stud. Mycol.">
        <title>101 Dothideomycetes genomes: a test case for predicting lifestyles and emergence of pathogens.</title>
        <authorList>
            <person name="Haridas S."/>
            <person name="Albert R."/>
            <person name="Binder M."/>
            <person name="Bloem J."/>
            <person name="Labutti K."/>
            <person name="Salamov A."/>
            <person name="Andreopoulos B."/>
            <person name="Baker S."/>
            <person name="Barry K."/>
            <person name="Bills G."/>
            <person name="Bluhm B."/>
            <person name="Cannon C."/>
            <person name="Castanera R."/>
            <person name="Culley D."/>
            <person name="Daum C."/>
            <person name="Ezra D."/>
            <person name="Gonzalez J."/>
            <person name="Henrissat B."/>
            <person name="Kuo A."/>
            <person name="Liang C."/>
            <person name="Lipzen A."/>
            <person name="Lutzoni F."/>
            <person name="Magnuson J."/>
            <person name="Mondo S."/>
            <person name="Nolan M."/>
            <person name="Ohm R."/>
            <person name="Pangilinan J."/>
            <person name="Park H.-J."/>
            <person name="Ramirez L."/>
            <person name="Alfaro M."/>
            <person name="Sun H."/>
            <person name="Tritt A."/>
            <person name="Yoshinaga Y."/>
            <person name="Zwiers L.-H."/>
            <person name="Turgeon B."/>
            <person name="Goodwin S."/>
            <person name="Spatafora J."/>
            <person name="Crous P."/>
            <person name="Grigoriev I."/>
        </authorList>
    </citation>
    <scope>NUCLEOTIDE SEQUENCE</scope>
    <source>
        <strain evidence="6">CBS 133067</strain>
    </source>
</reference>
<keyword evidence="3" id="KW-0175">Coiled coil</keyword>
<evidence type="ECO:0000313" key="7">
    <source>
        <dbReference type="Proteomes" id="UP000799772"/>
    </source>
</evidence>
<dbReference type="Pfam" id="PF03366">
    <property type="entry name" value="YEATS"/>
    <property type="match status" value="1"/>
</dbReference>
<name>A0A9P4IRJ6_9PEZI</name>
<feature type="coiled-coil region" evidence="3">
    <location>
        <begin position="366"/>
        <end position="400"/>
    </location>
</feature>
<dbReference type="GO" id="GO:0006281">
    <property type="term" value="P:DNA repair"/>
    <property type="evidence" value="ECO:0007669"/>
    <property type="project" value="UniProtKB-UniRule"/>
</dbReference>
<dbReference type="GO" id="GO:0006355">
    <property type="term" value="P:regulation of DNA-templated transcription"/>
    <property type="evidence" value="ECO:0007669"/>
    <property type="project" value="InterPro"/>
</dbReference>
<accession>A0A9P4IRJ6</accession>
<evidence type="ECO:0000256" key="1">
    <source>
        <dbReference type="ARBA" id="ARBA00023242"/>
    </source>
</evidence>
<dbReference type="GO" id="GO:0005737">
    <property type="term" value="C:cytoplasm"/>
    <property type="evidence" value="ECO:0007669"/>
    <property type="project" value="UniProtKB-SubCell"/>
</dbReference>
<evidence type="ECO:0000256" key="2">
    <source>
        <dbReference type="PROSITE-ProRule" id="PRU00376"/>
    </source>
</evidence>
<keyword evidence="3" id="KW-0156">Chromatin regulator</keyword>
<dbReference type="OrthoDB" id="16041at2759"/>
<comment type="function">
    <text evidence="3">Component of the SWR1 complex which mediates the ATP-dependent exchange of histone H2A for an H2A variant leading to transcriptional regulation of selected genes by chromatin remodeling. Component of the NuA4 histone acetyltransferase complex which is involved in transcriptional activation of selected genes principally by acetylation of nucleosomal histones H4 and H2A. The NuA4 complex is also involved in DNA repair. Yaf9 may also be required for viability in conditions in which the structural integrity of the spindle is compromised.</text>
</comment>
<comment type="domain">
    <text evidence="3">The coiled-coil domain is required for assembly into the NuA4 complex.</text>
</comment>
<evidence type="ECO:0000259" key="5">
    <source>
        <dbReference type="PROSITE" id="PS51037"/>
    </source>
</evidence>
<gene>
    <name evidence="3" type="primary">YAF9</name>
    <name evidence="6" type="ORF">NA57DRAFT_70698</name>
</gene>
<proteinExistence type="inferred from homology"/>
<dbReference type="InterPro" id="IPR055129">
    <property type="entry name" value="YEATS_dom"/>
</dbReference>
<keyword evidence="3" id="KW-0805">Transcription regulation</keyword>
<keyword evidence="3" id="KW-0963">Cytoplasm</keyword>
<dbReference type="AlphaFoldDB" id="A0A9P4IRJ6"/>
<keyword evidence="3" id="KW-0227">DNA damage</keyword>
<keyword evidence="1 2" id="KW-0539">Nucleus</keyword>
<keyword evidence="3" id="KW-0234">DNA repair</keyword>